<sequence length="166" mass="18928">MFHGLVGSIDRSAYHRVSYDTRVLGWRIVQYASDCRKTRSVDREVSLECRLMNLLTFSRSRSRLKLSQCRGTEMLGSEGRNYRALSACDRHVQRQSTDPLNRVLKSCYIPNWYHQPQVSQSPELEPRRSHSLTGRSLPCSPAVASVGACLTQRRSFHPPPAPRAIL</sequence>
<organism evidence="1 2">
    <name type="scientific">Aspergillus aculeatinus CBS 121060</name>
    <dbReference type="NCBI Taxonomy" id="1448322"/>
    <lineage>
        <taxon>Eukaryota</taxon>
        <taxon>Fungi</taxon>
        <taxon>Dikarya</taxon>
        <taxon>Ascomycota</taxon>
        <taxon>Pezizomycotina</taxon>
        <taxon>Eurotiomycetes</taxon>
        <taxon>Eurotiomycetidae</taxon>
        <taxon>Eurotiales</taxon>
        <taxon>Aspergillaceae</taxon>
        <taxon>Aspergillus</taxon>
        <taxon>Aspergillus subgen. Circumdati</taxon>
    </lineage>
</organism>
<protein>
    <submittedName>
        <fullName evidence="1">Uncharacterized protein</fullName>
    </submittedName>
</protein>
<reference evidence="1" key="1">
    <citation type="submission" date="2018-02" db="EMBL/GenBank/DDBJ databases">
        <title>The genomes of Aspergillus section Nigri reveals drivers in fungal speciation.</title>
        <authorList>
            <consortium name="DOE Joint Genome Institute"/>
            <person name="Vesth T.C."/>
            <person name="Nybo J."/>
            <person name="Theobald S."/>
            <person name="Brandl J."/>
            <person name="Frisvad J.C."/>
            <person name="Nielsen K.F."/>
            <person name="Lyhne E.K."/>
            <person name="Kogle M.E."/>
            <person name="Kuo A."/>
            <person name="Riley R."/>
            <person name="Clum A."/>
            <person name="Nolan M."/>
            <person name="Lipzen A."/>
            <person name="Salamov A."/>
            <person name="Henrissat B."/>
            <person name="Wiebenga A."/>
            <person name="De vries R.P."/>
            <person name="Grigoriev I.V."/>
            <person name="Mortensen U.H."/>
            <person name="Andersen M.R."/>
            <person name="Baker S.E."/>
        </authorList>
    </citation>
    <scope>NUCLEOTIDE SEQUENCE</scope>
    <source>
        <strain evidence="1">CBS 121060</strain>
    </source>
</reference>
<proteinExistence type="predicted"/>
<accession>A0ACD1HDD1</accession>
<name>A0ACD1HDD1_9EURO</name>
<evidence type="ECO:0000313" key="1">
    <source>
        <dbReference type="EMBL" id="RAH71444.1"/>
    </source>
</evidence>
<dbReference type="EMBL" id="KZ824949">
    <property type="protein sequence ID" value="RAH71444.1"/>
    <property type="molecule type" value="Genomic_DNA"/>
</dbReference>
<dbReference type="Proteomes" id="UP000249661">
    <property type="component" value="Unassembled WGS sequence"/>
</dbReference>
<evidence type="ECO:0000313" key="2">
    <source>
        <dbReference type="Proteomes" id="UP000249661"/>
    </source>
</evidence>
<gene>
    <name evidence="1" type="ORF">BO66DRAFT_57256</name>
</gene>
<keyword evidence="2" id="KW-1185">Reference proteome</keyword>